<comment type="subcellular location">
    <subcellularLocation>
        <location evidence="1">Membrane</location>
        <topology evidence="1">Multi-pass membrane protein</topology>
    </subcellularLocation>
</comment>
<keyword evidence="4 5" id="KW-0472">Membrane</keyword>
<feature type="transmembrane region" description="Helical" evidence="5">
    <location>
        <begin position="416"/>
        <end position="433"/>
    </location>
</feature>
<proteinExistence type="predicted"/>
<name>A3CYD0_METMJ</name>
<gene>
    <name evidence="6" type="ordered locus">Memar_2459</name>
</gene>
<dbReference type="GO" id="GO:1905039">
    <property type="term" value="P:carboxylic acid transmembrane transport"/>
    <property type="evidence" value="ECO:0007669"/>
    <property type="project" value="UniProtKB-ARBA"/>
</dbReference>
<dbReference type="eggNOG" id="arCOG00238">
    <property type="taxonomic scope" value="Archaea"/>
</dbReference>
<organism evidence="6 7">
    <name type="scientific">Methanoculleus marisnigri (strain ATCC 35101 / DSM 1498 / JR1)</name>
    <dbReference type="NCBI Taxonomy" id="368407"/>
    <lineage>
        <taxon>Archaea</taxon>
        <taxon>Methanobacteriati</taxon>
        <taxon>Methanobacteriota</taxon>
        <taxon>Stenosarchaea group</taxon>
        <taxon>Methanomicrobia</taxon>
        <taxon>Methanomicrobiales</taxon>
        <taxon>Methanomicrobiaceae</taxon>
        <taxon>Methanoculleus</taxon>
    </lineage>
</organism>
<keyword evidence="2 5" id="KW-0812">Transmembrane</keyword>
<sequence>MLKYSLPQFLIMSRVAFIIASLLVFFVVLAIPVDPTVLAPEAKAVAAVTILMVLFWVTGVIPLEATALLPLVLFPVLGVLSPVKVAESYGNEVIFLFLGGFIIAMSMQRWGLHRRIALHIIRLVGTSPRRLVLGFMVATAFLSMWISNTATAMMMIPIAVAIILTIIPGTDKALENLDGKEQALARCLLLSIPYAASIGGIATIIGTPPNGIFISQLATIFPDAPTIDFFTWMKFGVPFAAVFLVIAWLWLIEVPYRRMGSTLPSAKGIIREELEKLGSISTGERWTLIVFTLTALAWVFAQTKEIGGFVIPGLDMIFPGIKDSTIAIFGALLLFVLPVDAKKGIFTMEWEWAVKIPWGILLLFGGGIALSNGFLASGLATTIVESLTLIHGLPVILLILIVALGVSFASEIASNTAMAAVLMPIMAVTAVSMGLNPIVLMMTAAVCASMAFMLPVATPPNAVAYGSGYISARDLLRSGWALDLIGVALWMVCLYTIVLWALGVPLDIPAWAL</sequence>
<feature type="transmembrane region" description="Helical" evidence="5">
    <location>
        <begin position="360"/>
        <end position="383"/>
    </location>
</feature>
<dbReference type="PANTHER" id="PTHR10283">
    <property type="entry name" value="SOLUTE CARRIER FAMILY 13 MEMBER"/>
    <property type="match status" value="1"/>
</dbReference>
<dbReference type="KEGG" id="mem:Memar_2459"/>
<dbReference type="Pfam" id="PF00939">
    <property type="entry name" value="Na_sulph_symp"/>
    <property type="match status" value="1"/>
</dbReference>
<feature type="transmembrane region" description="Helical" evidence="5">
    <location>
        <begin position="321"/>
        <end position="339"/>
    </location>
</feature>
<feature type="transmembrane region" description="Helical" evidence="5">
    <location>
        <begin position="153"/>
        <end position="171"/>
    </location>
</feature>
<dbReference type="CDD" id="cd01115">
    <property type="entry name" value="SLC13_permease"/>
    <property type="match status" value="1"/>
</dbReference>
<evidence type="ECO:0000256" key="5">
    <source>
        <dbReference type="SAM" id="Phobius"/>
    </source>
</evidence>
<feature type="transmembrane region" description="Helical" evidence="5">
    <location>
        <begin position="12"/>
        <end position="33"/>
    </location>
</feature>
<evidence type="ECO:0000313" key="6">
    <source>
        <dbReference type="EMBL" id="ABN58380.1"/>
    </source>
</evidence>
<evidence type="ECO:0000256" key="1">
    <source>
        <dbReference type="ARBA" id="ARBA00004141"/>
    </source>
</evidence>
<keyword evidence="3 5" id="KW-1133">Transmembrane helix</keyword>
<evidence type="ECO:0000313" key="7">
    <source>
        <dbReference type="Proteomes" id="UP000002146"/>
    </source>
</evidence>
<dbReference type="GO" id="GO:0008514">
    <property type="term" value="F:organic anion transmembrane transporter activity"/>
    <property type="evidence" value="ECO:0007669"/>
    <property type="project" value="UniProtKB-ARBA"/>
</dbReference>
<feature type="transmembrane region" description="Helical" evidence="5">
    <location>
        <begin position="93"/>
        <end position="110"/>
    </location>
</feature>
<dbReference type="GO" id="GO:0005886">
    <property type="term" value="C:plasma membrane"/>
    <property type="evidence" value="ECO:0007669"/>
    <property type="project" value="TreeGrafter"/>
</dbReference>
<reference evidence="6 7" key="1">
    <citation type="journal article" date="2009" name="Stand. Genomic Sci.">
        <title>Complete genome sequence of Methanoculleus marisnigri Romesser et al. 1981 type strain JR1.</title>
        <authorList>
            <person name="Anderson I.J."/>
            <person name="Sieprawska-Lupa M."/>
            <person name="Lapidus A."/>
            <person name="Nolan M."/>
            <person name="Copeland A."/>
            <person name="Glavina Del Rio T."/>
            <person name="Tice H."/>
            <person name="Dalin E."/>
            <person name="Barry K."/>
            <person name="Saunders E."/>
            <person name="Han C."/>
            <person name="Brettin T."/>
            <person name="Detter J.C."/>
            <person name="Bruce D."/>
            <person name="Mikhailova N."/>
            <person name="Pitluck S."/>
            <person name="Hauser L."/>
            <person name="Land M."/>
            <person name="Lucas S."/>
            <person name="Richardson P."/>
            <person name="Whitman W.B."/>
            <person name="Kyrpides N.C."/>
        </authorList>
    </citation>
    <scope>NUCLEOTIDE SEQUENCE [LARGE SCALE GENOMIC DNA]</scope>
    <source>
        <strain evidence="7">ATCC 35101 / DSM 1498 / JR1</strain>
    </source>
</reference>
<evidence type="ECO:0000256" key="2">
    <source>
        <dbReference type="ARBA" id="ARBA00022692"/>
    </source>
</evidence>
<feature type="transmembrane region" description="Helical" evidence="5">
    <location>
        <begin position="131"/>
        <end position="147"/>
    </location>
</feature>
<dbReference type="AlphaFoldDB" id="A3CYD0"/>
<feature type="transmembrane region" description="Helical" evidence="5">
    <location>
        <begin position="479"/>
        <end position="503"/>
    </location>
</feature>
<feature type="transmembrane region" description="Helical" evidence="5">
    <location>
        <begin position="45"/>
        <end position="73"/>
    </location>
</feature>
<protein>
    <submittedName>
        <fullName evidence="6">Anion transporter</fullName>
    </submittedName>
</protein>
<dbReference type="STRING" id="368407.Memar_2459"/>
<dbReference type="Proteomes" id="UP000002146">
    <property type="component" value="Chromosome"/>
</dbReference>
<feature type="transmembrane region" description="Helical" evidence="5">
    <location>
        <begin position="183"/>
        <end position="205"/>
    </location>
</feature>
<feature type="transmembrane region" description="Helical" evidence="5">
    <location>
        <begin position="285"/>
        <end position="301"/>
    </location>
</feature>
<evidence type="ECO:0000256" key="3">
    <source>
        <dbReference type="ARBA" id="ARBA00022989"/>
    </source>
</evidence>
<feature type="transmembrane region" description="Helical" evidence="5">
    <location>
        <begin position="389"/>
        <end position="409"/>
    </location>
</feature>
<accession>A3CYD0</accession>
<dbReference type="EMBL" id="CP000562">
    <property type="protein sequence ID" value="ABN58380.1"/>
    <property type="molecule type" value="Genomic_DNA"/>
</dbReference>
<keyword evidence="7" id="KW-1185">Reference proteome</keyword>
<evidence type="ECO:0000256" key="4">
    <source>
        <dbReference type="ARBA" id="ARBA00023136"/>
    </source>
</evidence>
<dbReference type="PANTHER" id="PTHR10283:SF82">
    <property type="entry name" value="SOLUTE CARRIER FAMILY 13 MEMBER 2"/>
    <property type="match status" value="1"/>
</dbReference>
<dbReference type="InterPro" id="IPR001898">
    <property type="entry name" value="SLC13A/DASS"/>
</dbReference>
<dbReference type="NCBIfam" id="TIGR00785">
    <property type="entry name" value="dass"/>
    <property type="match status" value="1"/>
</dbReference>
<dbReference type="HOGENOM" id="CLU_005170_0_0_2"/>
<feature type="transmembrane region" description="Helical" evidence="5">
    <location>
        <begin position="229"/>
        <end position="251"/>
    </location>
</feature>